<gene>
    <name evidence="1" type="ORF">AMELA_G00014340</name>
</gene>
<sequence>MDKDNLSLVLHSKGDIRLRFYLRCTRWGSVALMCTTGRMEGLGTMSFRSRWSWAMRQQGEWSKWDLQSLISNQAS</sequence>
<organism evidence="1 2">
    <name type="scientific">Ameiurus melas</name>
    <name type="common">Black bullhead</name>
    <name type="synonym">Silurus melas</name>
    <dbReference type="NCBI Taxonomy" id="219545"/>
    <lineage>
        <taxon>Eukaryota</taxon>
        <taxon>Metazoa</taxon>
        <taxon>Chordata</taxon>
        <taxon>Craniata</taxon>
        <taxon>Vertebrata</taxon>
        <taxon>Euteleostomi</taxon>
        <taxon>Actinopterygii</taxon>
        <taxon>Neopterygii</taxon>
        <taxon>Teleostei</taxon>
        <taxon>Ostariophysi</taxon>
        <taxon>Siluriformes</taxon>
        <taxon>Ictaluridae</taxon>
        <taxon>Ameiurus</taxon>
    </lineage>
</organism>
<dbReference type="EMBL" id="JAAGNN010000001">
    <property type="protein sequence ID" value="KAF4094382.1"/>
    <property type="molecule type" value="Genomic_DNA"/>
</dbReference>
<evidence type="ECO:0000313" key="2">
    <source>
        <dbReference type="Proteomes" id="UP000593565"/>
    </source>
</evidence>
<proteinExistence type="predicted"/>
<name>A0A7J6BHM1_AMEME</name>
<reference evidence="1 2" key="1">
    <citation type="submission" date="2020-02" db="EMBL/GenBank/DDBJ databases">
        <title>A chromosome-scale genome assembly of the black bullhead catfish (Ameiurus melas).</title>
        <authorList>
            <person name="Wen M."/>
            <person name="Zham M."/>
            <person name="Cabau C."/>
            <person name="Klopp C."/>
            <person name="Donnadieu C."/>
            <person name="Roques C."/>
            <person name="Bouchez O."/>
            <person name="Lampietro C."/>
            <person name="Jouanno E."/>
            <person name="Herpin A."/>
            <person name="Louis A."/>
            <person name="Berthelot C."/>
            <person name="Parey E."/>
            <person name="Roest-Crollius H."/>
            <person name="Braasch I."/>
            <person name="Postlethwait J."/>
            <person name="Robinson-Rechavi M."/>
            <person name="Echchiki A."/>
            <person name="Begum T."/>
            <person name="Montfort J."/>
            <person name="Schartl M."/>
            <person name="Bobe J."/>
            <person name="Guiguen Y."/>
        </authorList>
    </citation>
    <scope>NUCLEOTIDE SEQUENCE [LARGE SCALE GENOMIC DNA]</scope>
    <source>
        <strain evidence="1">M_S1</strain>
        <tissue evidence="1">Blood</tissue>
    </source>
</reference>
<protein>
    <submittedName>
        <fullName evidence="1">Uncharacterized protein</fullName>
    </submittedName>
</protein>
<comment type="caution">
    <text evidence="1">The sequence shown here is derived from an EMBL/GenBank/DDBJ whole genome shotgun (WGS) entry which is preliminary data.</text>
</comment>
<keyword evidence="2" id="KW-1185">Reference proteome</keyword>
<evidence type="ECO:0000313" key="1">
    <source>
        <dbReference type="EMBL" id="KAF4094382.1"/>
    </source>
</evidence>
<dbReference type="Proteomes" id="UP000593565">
    <property type="component" value="Unassembled WGS sequence"/>
</dbReference>
<accession>A0A7J6BHM1</accession>
<dbReference type="AlphaFoldDB" id="A0A7J6BHM1"/>